<sequence length="89" mass="9993">MITEQQLDDVVAYVAGAGLSEATIATLKQTYPDWHYTYAFDDDMGHARPVRERDDFNVYLVNASDHCAQLTTQPEHASGVVFAEIGEEW</sequence>
<dbReference type="Proteomes" id="UP000032266">
    <property type="component" value="Chromosome"/>
</dbReference>
<dbReference type="KEGG" id="gsn:YC6258_01915"/>
<dbReference type="HOGENOM" id="CLU_184991_0_0_6"/>
<name>A0A0C5VU78_9GAMM</name>
<proteinExistence type="predicted"/>
<dbReference type="RefSeq" id="WP_044616597.1">
    <property type="nucleotide sequence ID" value="NZ_CP007142.1"/>
</dbReference>
<dbReference type="AlphaFoldDB" id="A0A0C5VU78"/>
<evidence type="ECO:0000313" key="2">
    <source>
        <dbReference type="Proteomes" id="UP000032266"/>
    </source>
</evidence>
<accession>A0A0C5VU78</accession>
<protein>
    <submittedName>
        <fullName evidence="1">Uncharacterized protein</fullName>
    </submittedName>
</protein>
<dbReference type="EMBL" id="CP007142">
    <property type="protein sequence ID" value="AJQ93959.1"/>
    <property type="molecule type" value="Genomic_DNA"/>
</dbReference>
<gene>
    <name evidence="1" type="ORF">YC6258_01915</name>
</gene>
<organism evidence="1 2">
    <name type="scientific">Gynuella sunshinyii YC6258</name>
    <dbReference type="NCBI Taxonomy" id="1445510"/>
    <lineage>
        <taxon>Bacteria</taxon>
        <taxon>Pseudomonadati</taxon>
        <taxon>Pseudomonadota</taxon>
        <taxon>Gammaproteobacteria</taxon>
        <taxon>Oceanospirillales</taxon>
        <taxon>Saccharospirillaceae</taxon>
        <taxon>Gynuella</taxon>
    </lineage>
</organism>
<dbReference type="STRING" id="1445510.YC6258_01915"/>
<evidence type="ECO:0000313" key="1">
    <source>
        <dbReference type="EMBL" id="AJQ93959.1"/>
    </source>
</evidence>
<reference evidence="1 2" key="1">
    <citation type="submission" date="2014-01" db="EMBL/GenBank/DDBJ databases">
        <title>Full genme sequencing of cellulolytic bacterium Gynuella sunshinyii YC6258T gen. nov., sp. nov.</title>
        <authorList>
            <person name="Khan H."/>
            <person name="Chung E.J."/>
            <person name="Chung Y.R."/>
        </authorList>
    </citation>
    <scope>NUCLEOTIDE SEQUENCE [LARGE SCALE GENOMIC DNA]</scope>
    <source>
        <strain evidence="1 2">YC6258</strain>
    </source>
</reference>
<dbReference type="OrthoDB" id="7960540at2"/>
<keyword evidence="2" id="KW-1185">Reference proteome</keyword>